<dbReference type="PANTHER" id="PTHR34052">
    <property type="entry name" value="GLYCINE-RICH PROTEIN-LIKE"/>
    <property type="match status" value="1"/>
</dbReference>
<feature type="region of interest" description="Disordered" evidence="1">
    <location>
        <begin position="80"/>
        <end position="119"/>
    </location>
</feature>
<sequence>MGLSGARKLLLILVVTAFVFSGTAEAWSWSWGSDQSSSNWGWGWGSDNSGGGSGSGGSDSNSGGSSWGWGWSSNGTNTNWGWGSSNGSSGTGSTHNGHSSGSNHSRSTGTRHNHTAPISHRRKIEVTVWKSGFNYTTWASNHAPFYVKDVLDFKYNNDQTQSKTKHSNNKSNKNNVYLLPDLRSYKSCDVSIGKKLVARGGSSSGFKLFLRKAQTYYFASEDHNGCNHNMKFSVHPIPHPSSH</sequence>
<feature type="compositionally biased region" description="Basic residues" evidence="1">
    <location>
        <begin position="109"/>
        <end position="119"/>
    </location>
</feature>
<evidence type="ECO:0000256" key="2">
    <source>
        <dbReference type="SAM" id="SignalP"/>
    </source>
</evidence>
<dbReference type="PANTHER" id="PTHR34052:SF5">
    <property type="entry name" value="CUPREDOXIN SUPERFAMILY PROTEIN"/>
    <property type="match status" value="1"/>
</dbReference>
<dbReference type="Proteomes" id="UP001558713">
    <property type="component" value="Unassembled WGS sequence"/>
</dbReference>
<feature type="chain" id="PRO_5044895392" description="Phytocyanin domain-containing protein" evidence="2">
    <location>
        <begin position="27"/>
        <end position="243"/>
    </location>
</feature>
<protein>
    <recommendedName>
        <fullName evidence="3">Phytocyanin domain-containing protein</fullName>
    </recommendedName>
</protein>
<dbReference type="EMBL" id="JBANAX010000284">
    <property type="protein sequence ID" value="KAL1215815.1"/>
    <property type="molecule type" value="Genomic_DNA"/>
</dbReference>
<gene>
    <name evidence="4" type="ORF">V5N11_024348</name>
</gene>
<dbReference type="InterPro" id="IPR003245">
    <property type="entry name" value="Phytocyanin_dom"/>
</dbReference>
<feature type="signal peptide" evidence="2">
    <location>
        <begin position="1"/>
        <end position="26"/>
    </location>
</feature>
<proteinExistence type="predicted"/>
<evidence type="ECO:0000313" key="4">
    <source>
        <dbReference type="EMBL" id="KAL1215815.1"/>
    </source>
</evidence>
<dbReference type="Gene3D" id="2.60.40.420">
    <property type="entry name" value="Cupredoxins - blue copper proteins"/>
    <property type="match status" value="1"/>
</dbReference>
<feature type="compositionally biased region" description="Low complexity" evidence="1">
    <location>
        <begin position="58"/>
        <end position="68"/>
    </location>
</feature>
<comment type="caution">
    <text evidence="4">The sequence shown here is derived from an EMBL/GenBank/DDBJ whole genome shotgun (WGS) entry which is preliminary data.</text>
</comment>
<dbReference type="SUPFAM" id="SSF49503">
    <property type="entry name" value="Cupredoxins"/>
    <property type="match status" value="1"/>
</dbReference>
<evidence type="ECO:0000259" key="3">
    <source>
        <dbReference type="PROSITE" id="PS51485"/>
    </source>
</evidence>
<name>A0ABD1BIJ0_CARAN</name>
<evidence type="ECO:0000313" key="5">
    <source>
        <dbReference type="Proteomes" id="UP001558713"/>
    </source>
</evidence>
<keyword evidence="5" id="KW-1185">Reference proteome</keyword>
<evidence type="ECO:0000256" key="1">
    <source>
        <dbReference type="SAM" id="MobiDB-lite"/>
    </source>
</evidence>
<dbReference type="InterPro" id="IPR008972">
    <property type="entry name" value="Cupredoxin"/>
</dbReference>
<reference evidence="4 5" key="1">
    <citation type="submission" date="2024-04" db="EMBL/GenBank/DDBJ databases">
        <title>Genome assembly C_amara_ONT_v2.</title>
        <authorList>
            <person name="Yant L."/>
            <person name="Moore C."/>
            <person name="Slenker M."/>
        </authorList>
    </citation>
    <scope>NUCLEOTIDE SEQUENCE [LARGE SCALE GENOMIC DNA]</scope>
    <source>
        <tissue evidence="4">Leaf</tissue>
    </source>
</reference>
<feature type="compositionally biased region" description="Gly residues" evidence="1">
    <location>
        <begin position="42"/>
        <end position="57"/>
    </location>
</feature>
<dbReference type="PROSITE" id="PS51485">
    <property type="entry name" value="PHYTOCYANIN"/>
    <property type="match status" value="1"/>
</dbReference>
<feature type="domain" description="Phytocyanin" evidence="3">
    <location>
        <begin position="122"/>
        <end position="238"/>
    </location>
</feature>
<organism evidence="4 5">
    <name type="scientific">Cardamine amara subsp. amara</name>
    <dbReference type="NCBI Taxonomy" id="228776"/>
    <lineage>
        <taxon>Eukaryota</taxon>
        <taxon>Viridiplantae</taxon>
        <taxon>Streptophyta</taxon>
        <taxon>Embryophyta</taxon>
        <taxon>Tracheophyta</taxon>
        <taxon>Spermatophyta</taxon>
        <taxon>Magnoliopsida</taxon>
        <taxon>eudicotyledons</taxon>
        <taxon>Gunneridae</taxon>
        <taxon>Pentapetalae</taxon>
        <taxon>rosids</taxon>
        <taxon>malvids</taxon>
        <taxon>Brassicales</taxon>
        <taxon>Brassicaceae</taxon>
        <taxon>Cardamineae</taxon>
        <taxon>Cardamine</taxon>
    </lineage>
</organism>
<accession>A0ABD1BIJ0</accession>
<dbReference type="AlphaFoldDB" id="A0ABD1BIJ0"/>
<feature type="region of interest" description="Disordered" evidence="1">
    <location>
        <begin position="41"/>
        <end position="68"/>
    </location>
</feature>
<feature type="compositionally biased region" description="Low complexity" evidence="1">
    <location>
        <begin position="80"/>
        <end position="108"/>
    </location>
</feature>
<keyword evidence="2" id="KW-0732">Signal</keyword>